<evidence type="ECO:0000313" key="2">
    <source>
        <dbReference type="EMBL" id="HHS52885.1"/>
    </source>
</evidence>
<reference evidence="2" key="1">
    <citation type="journal article" date="2020" name="mSystems">
        <title>Genome- and Community-Level Interaction Insights into Carbon Utilization and Element Cycling Functions of Hydrothermarchaeota in Hydrothermal Sediment.</title>
        <authorList>
            <person name="Zhou Z."/>
            <person name="Liu Y."/>
            <person name="Xu W."/>
            <person name="Pan J."/>
            <person name="Luo Z.H."/>
            <person name="Li M."/>
        </authorList>
    </citation>
    <scope>NUCLEOTIDE SEQUENCE [LARGE SCALE GENOMIC DNA]</scope>
    <source>
        <strain evidence="2">SpSt-876</strain>
    </source>
</reference>
<keyword evidence="1" id="KW-0472">Membrane</keyword>
<feature type="transmembrane region" description="Helical" evidence="1">
    <location>
        <begin position="493"/>
        <end position="512"/>
    </location>
</feature>
<accession>A0A7C6AA13</accession>
<evidence type="ECO:0000256" key="1">
    <source>
        <dbReference type="SAM" id="Phobius"/>
    </source>
</evidence>
<gene>
    <name evidence="2" type="ORF">ENW73_08545</name>
</gene>
<dbReference type="EMBL" id="DTLI01000202">
    <property type="protein sequence ID" value="HHS52885.1"/>
    <property type="molecule type" value="Genomic_DNA"/>
</dbReference>
<name>A0A7C6AA13_UNCW3</name>
<keyword evidence="1" id="KW-0812">Transmembrane</keyword>
<protein>
    <submittedName>
        <fullName evidence="2">VCBS repeat-containing protein</fullName>
    </submittedName>
</protein>
<dbReference type="InterPro" id="IPR028994">
    <property type="entry name" value="Integrin_alpha_N"/>
</dbReference>
<comment type="caution">
    <text evidence="2">The sequence shown here is derived from an EMBL/GenBank/DDBJ whole genome shotgun (WGS) entry which is preliminary data.</text>
</comment>
<sequence length="795" mass="91381">MRTNFFALLFFVTITSAYSPIFVPEWSWQIGSSPTDIVLYDIDDDRLAEVAIAQAPNRIIILNNTGDSILWTFLTSSAITRLTVLQSGKEEPLLIVGASPYLWAVNPQGRVAWQVLLTGIDNQPILWLLTENFDPDLGVEILAVTRNSFFVVLPNRQLVRKVLLPILPKQVAIGNLNNDGYQEIVISDFNRLIVYNSKGEILTDLTLANLSDELNQGFDLYDFNSDRIEEIVAIMHTKPAQEGEVMNSLSCFSATGEIMWQNQAIPGSPKAIRVLRSEIYVGGTDFNGNDYLAKFDRTGRILKKVNLHQLTTTPILYSPVAKFNQNPIYLQDLYSIGNLLLVTLGWRDEKVRKITDLRLFSTTLDEINLFSPEYFSNLDILFSDRNQTILNLCIGSVNGDTLADMLVVRTGQAKNYVIDCLINRSELIARAEKERWNNYRSALFLRNRSLAARYRRQAQILAFGFGNIGSAVRTENLIHQEWQNYLKSIFVRTIFWTSIIFLLIGGFSVFVVRPIIKRRTQRLAQVEAKPMPTIVRLATELVALNHNYIVKGNWRGACNRLYEIINDYGLKQDRDLGLIFEKGTSAELFSEPSPKPINLQIHYHRFLARLTNESRTANLADLVKRICYNTLGSKTQIGELTLNRNEYIPRQINETKINEAEKLAVSFVYLINRDFPDIYPKLRLYWDTRLYNWLEHLCTDHLRYAQHYAHFVFDYESATEWNRKLVLHLVSDASEQIDFNRRDSHLLTEWEALKSDYGDYIQIPDNAQGLYFPAEKIWVKILDLISILKSSILFL</sequence>
<organism evidence="2">
    <name type="scientific">candidate division WOR-3 bacterium</name>
    <dbReference type="NCBI Taxonomy" id="2052148"/>
    <lineage>
        <taxon>Bacteria</taxon>
        <taxon>Bacteria division WOR-3</taxon>
    </lineage>
</organism>
<proteinExistence type="predicted"/>
<dbReference type="SUPFAM" id="SSF69318">
    <property type="entry name" value="Integrin alpha N-terminal domain"/>
    <property type="match status" value="1"/>
</dbReference>
<keyword evidence="1" id="KW-1133">Transmembrane helix</keyword>
<dbReference type="AlphaFoldDB" id="A0A7C6AA13"/>